<dbReference type="AlphaFoldDB" id="A0A2T9Y8S9"/>
<comment type="caution">
    <text evidence="2">The sequence shown here is derived from an EMBL/GenBank/DDBJ whole genome shotgun (WGS) entry which is preliminary data.</text>
</comment>
<feature type="coiled-coil region" evidence="1">
    <location>
        <begin position="120"/>
        <end position="147"/>
    </location>
</feature>
<keyword evidence="3" id="KW-1185">Reference proteome</keyword>
<evidence type="ECO:0000313" key="2">
    <source>
        <dbReference type="EMBL" id="PVU88741.1"/>
    </source>
</evidence>
<sequence>MEGIDHNEEAVQPSLDGGNLILTEINEKCTEAKASEQRTEKTHNFKEQSIVLPKHRINAIRGTGEYIRQNQKLYLKKIASSYKLKELIKNNKITDKKMIEDTSDLEEFFAESPQLNINIFEEITQNNINMENNKRNTENNLEEILSETIVQKKTSDKNKISYYSSKTNNKVQDYNQLYPSKKRARQQTNIFNYPPETNDNLDNQVLIFNTMLAAAITASTNNFNKQNQIQSIIEACNIALCKVIKNESGDIPNLNVLNVHNSQNKNITADNEQLLNNSEQLYNKGKTMNKIPLRLENTSLTSKPTYADMLYKKTNIDNNSSNNQKLKFKTATENETPSRVAKEAAYRKVNPQFSQEQKLMIVKGESPFTAIKYKLVYFKGIKPNKSSLVKSMLTQDKVDKKNIGNIDWIDNEIMEVSINADAADDLIEEISKLPEGQVVTDYSPIRMGSDGAIKGLTELRARLKWQSLD</sequence>
<feature type="non-terminal residue" evidence="2">
    <location>
        <position position="469"/>
    </location>
</feature>
<dbReference type="EMBL" id="MBFR01000363">
    <property type="protein sequence ID" value="PVU88741.1"/>
    <property type="molecule type" value="Genomic_DNA"/>
</dbReference>
<evidence type="ECO:0000256" key="1">
    <source>
        <dbReference type="SAM" id="Coils"/>
    </source>
</evidence>
<proteinExistence type="predicted"/>
<keyword evidence="1" id="KW-0175">Coiled coil</keyword>
<accession>A0A2T9Y8S9</accession>
<organism evidence="2 3">
    <name type="scientific">Smittium simulii</name>
    <dbReference type="NCBI Taxonomy" id="133385"/>
    <lineage>
        <taxon>Eukaryota</taxon>
        <taxon>Fungi</taxon>
        <taxon>Fungi incertae sedis</taxon>
        <taxon>Zoopagomycota</taxon>
        <taxon>Kickxellomycotina</taxon>
        <taxon>Harpellomycetes</taxon>
        <taxon>Harpellales</taxon>
        <taxon>Legeriomycetaceae</taxon>
        <taxon>Smittium</taxon>
    </lineage>
</organism>
<name>A0A2T9Y8S9_9FUNG</name>
<gene>
    <name evidence="2" type="ORF">BB561_005718</name>
</gene>
<evidence type="ECO:0000313" key="3">
    <source>
        <dbReference type="Proteomes" id="UP000245383"/>
    </source>
</evidence>
<reference evidence="2 3" key="1">
    <citation type="journal article" date="2018" name="MBio">
        <title>Comparative Genomics Reveals the Core Gene Toolbox for the Fungus-Insect Symbiosis.</title>
        <authorList>
            <person name="Wang Y."/>
            <person name="Stata M."/>
            <person name="Wang W."/>
            <person name="Stajich J.E."/>
            <person name="White M.M."/>
            <person name="Moncalvo J.M."/>
        </authorList>
    </citation>
    <scope>NUCLEOTIDE SEQUENCE [LARGE SCALE GENOMIC DNA]</scope>
    <source>
        <strain evidence="2 3">SWE-8-4</strain>
    </source>
</reference>
<dbReference type="Proteomes" id="UP000245383">
    <property type="component" value="Unassembled WGS sequence"/>
</dbReference>
<feature type="coiled-coil region" evidence="1">
    <location>
        <begin position="257"/>
        <end position="284"/>
    </location>
</feature>
<protein>
    <submittedName>
        <fullName evidence="2">Uncharacterized protein</fullName>
    </submittedName>
</protein>